<gene>
    <name evidence="2" type="ORF">H9Y05_13705</name>
</gene>
<proteinExistence type="predicted"/>
<keyword evidence="1" id="KW-0472">Membrane</keyword>
<protein>
    <submittedName>
        <fullName evidence="2">Uncharacterized protein</fullName>
    </submittedName>
</protein>
<dbReference type="RefSeq" id="WP_216714609.1">
    <property type="nucleotide sequence ID" value="NZ_JACVEL010000011.1"/>
</dbReference>
<organism evidence="2 3">
    <name type="scientific">Taishania pollutisoli</name>
    <dbReference type="NCBI Taxonomy" id="2766479"/>
    <lineage>
        <taxon>Bacteria</taxon>
        <taxon>Pseudomonadati</taxon>
        <taxon>Bacteroidota</taxon>
        <taxon>Flavobacteriia</taxon>
        <taxon>Flavobacteriales</taxon>
        <taxon>Crocinitomicaceae</taxon>
        <taxon>Taishania</taxon>
    </lineage>
</organism>
<keyword evidence="1" id="KW-0812">Transmembrane</keyword>
<dbReference type="AlphaFoldDB" id="A0A8J6TY63"/>
<feature type="transmembrane region" description="Helical" evidence="1">
    <location>
        <begin position="128"/>
        <end position="151"/>
    </location>
</feature>
<name>A0A8J6TY63_9FLAO</name>
<evidence type="ECO:0000313" key="2">
    <source>
        <dbReference type="EMBL" id="MBC9813526.1"/>
    </source>
</evidence>
<feature type="transmembrane region" description="Helical" evidence="1">
    <location>
        <begin position="102"/>
        <end position="121"/>
    </location>
</feature>
<dbReference type="Proteomes" id="UP000652681">
    <property type="component" value="Unassembled WGS sequence"/>
</dbReference>
<comment type="caution">
    <text evidence="2">The sequence shown here is derived from an EMBL/GenBank/DDBJ whole genome shotgun (WGS) entry which is preliminary data.</text>
</comment>
<evidence type="ECO:0000313" key="3">
    <source>
        <dbReference type="Proteomes" id="UP000652681"/>
    </source>
</evidence>
<feature type="transmembrane region" description="Helical" evidence="1">
    <location>
        <begin position="157"/>
        <end position="177"/>
    </location>
</feature>
<dbReference type="EMBL" id="JACVEL010000011">
    <property type="protein sequence ID" value="MBC9813526.1"/>
    <property type="molecule type" value="Genomic_DNA"/>
</dbReference>
<feature type="transmembrane region" description="Helical" evidence="1">
    <location>
        <begin position="40"/>
        <end position="63"/>
    </location>
</feature>
<sequence>MSDQEVTNIEKNDEQLFRPHLKRARNFVLGDERPGLYTQIVFFTGLLITSIFGIWNTISYIILKQPLFLKRHKQVDVEAIISLRGRELGFEGTDFYNYLERFHLMGIVLWLCVLIGFIFLWRKQKWSAYIIIGGILLYSSIMTFLLGATYFVEDTTLFDKLSLLVLFLLVLIHHFVIGNRKIVIEEHIAEE</sequence>
<reference evidence="2" key="1">
    <citation type="submission" date="2020-09" db="EMBL/GenBank/DDBJ databases">
        <title>Taishania pollutisoli gen. nov., sp. nov., Isolated from Tetrabromobisphenol A-Contaminated Soil.</title>
        <authorList>
            <person name="Chen Q."/>
        </authorList>
    </citation>
    <scope>NUCLEOTIDE SEQUENCE</scope>
    <source>
        <strain evidence="2">CZZ-1</strain>
    </source>
</reference>
<keyword evidence="1" id="KW-1133">Transmembrane helix</keyword>
<evidence type="ECO:0000256" key="1">
    <source>
        <dbReference type="SAM" id="Phobius"/>
    </source>
</evidence>
<accession>A0A8J6TY63</accession>
<keyword evidence="3" id="KW-1185">Reference proteome</keyword>